<keyword evidence="8" id="KW-0808">Transferase</keyword>
<dbReference type="Gene3D" id="1.10.150.20">
    <property type="entry name" value="5' to 3' exonuclease, C-terminal subdomain"/>
    <property type="match status" value="1"/>
</dbReference>
<protein>
    <recommendedName>
        <fullName evidence="3">DNA polymerase I</fullName>
        <ecNumber evidence="2">2.7.7.7</ecNumber>
    </recommendedName>
</protein>
<feature type="domain" description="DNA-directed DNA polymerase family A palm" evidence="7">
    <location>
        <begin position="387"/>
        <end position="577"/>
    </location>
</feature>
<dbReference type="PRINTS" id="PR00868">
    <property type="entry name" value="DNAPOLI"/>
</dbReference>
<dbReference type="Gene3D" id="3.30.70.370">
    <property type="match status" value="1"/>
</dbReference>
<reference evidence="8 9" key="1">
    <citation type="submission" date="2021-03" db="EMBL/GenBank/DDBJ databases">
        <title>Sequencing the genomes of 1000 actinobacteria strains.</title>
        <authorList>
            <person name="Klenk H.-P."/>
        </authorList>
    </citation>
    <scope>NUCLEOTIDE SEQUENCE [LARGE SCALE GENOMIC DNA]</scope>
    <source>
        <strain evidence="8 9">DSM 46670</strain>
    </source>
</reference>
<dbReference type="InterPro" id="IPR043502">
    <property type="entry name" value="DNA/RNA_pol_sf"/>
</dbReference>
<dbReference type="SUPFAM" id="SSF53098">
    <property type="entry name" value="Ribonuclease H-like"/>
    <property type="match status" value="1"/>
</dbReference>
<dbReference type="InterPro" id="IPR002298">
    <property type="entry name" value="DNA_polymerase_A"/>
</dbReference>
<evidence type="ECO:0000256" key="5">
    <source>
        <dbReference type="ARBA" id="ARBA00049244"/>
    </source>
</evidence>
<dbReference type="EMBL" id="JAGINW010000001">
    <property type="protein sequence ID" value="MBP2323315.1"/>
    <property type="molecule type" value="Genomic_DNA"/>
</dbReference>
<dbReference type="PANTHER" id="PTHR10133:SF27">
    <property type="entry name" value="DNA POLYMERASE NU"/>
    <property type="match status" value="1"/>
</dbReference>
<evidence type="ECO:0000259" key="6">
    <source>
        <dbReference type="SMART" id="SM00474"/>
    </source>
</evidence>
<keyword evidence="4" id="KW-0235">DNA replication</keyword>
<accession>A0ABS4TH01</accession>
<evidence type="ECO:0000313" key="9">
    <source>
        <dbReference type="Proteomes" id="UP001519332"/>
    </source>
</evidence>
<dbReference type="PANTHER" id="PTHR10133">
    <property type="entry name" value="DNA POLYMERASE I"/>
    <property type="match status" value="1"/>
</dbReference>
<keyword evidence="9" id="KW-1185">Reference proteome</keyword>
<evidence type="ECO:0000256" key="1">
    <source>
        <dbReference type="ARBA" id="ARBA00007705"/>
    </source>
</evidence>
<dbReference type="Gene3D" id="3.30.420.10">
    <property type="entry name" value="Ribonuclease H-like superfamily/Ribonuclease H"/>
    <property type="match status" value="1"/>
</dbReference>
<dbReference type="SMART" id="SM00474">
    <property type="entry name" value="35EXOc"/>
    <property type="match status" value="1"/>
</dbReference>
<dbReference type="Pfam" id="PF01612">
    <property type="entry name" value="DNA_pol_A_exo1"/>
    <property type="match status" value="1"/>
</dbReference>
<evidence type="ECO:0000256" key="3">
    <source>
        <dbReference type="ARBA" id="ARBA00020311"/>
    </source>
</evidence>
<name>A0ABS4TH01_9PSEU</name>
<dbReference type="SMART" id="SM00482">
    <property type="entry name" value="POLAc"/>
    <property type="match status" value="1"/>
</dbReference>
<comment type="similarity">
    <text evidence="1">Belongs to the DNA polymerase type-A family.</text>
</comment>
<proteinExistence type="inferred from homology"/>
<evidence type="ECO:0000313" key="8">
    <source>
        <dbReference type="EMBL" id="MBP2323315.1"/>
    </source>
</evidence>
<comment type="caution">
    <text evidence="8">The sequence shown here is derived from an EMBL/GenBank/DDBJ whole genome shotgun (WGS) entry which is preliminary data.</text>
</comment>
<sequence>MKGDRPVKIFKHRVNGDEVPIFYPERDQDITGFERFLTDTPRVLGLDTETTGLKIYSRGFRTRLVQFGDKERAWVLRADQFRGVIAEALAAQELRFAAHNAPFDLLVLDRCGLASLESLGPRTFDTYILAHLCDPRTEHDGGAGLGLKPLSTVYVDNDAADTAKGLYEVFRREYKANKSTGWALIDIDHPLYVTYAGLDVVYTARLLAELGLLIKQAGLSKLAQFEHRVQLITTHQQRRGLLIDVDYTKKLVDRLEEESETYLHIAKGYGVENVNSTRQVIEGLQGMGEAWKDKTATGNPAVGKEVLLPMADLDKDWSRIGRRDPNPLADAILRSKRAAKWRESYALPFLTDRDENDRIHPFIKSLAARTARMSVSGPPLQQLPSSDWTIRRAIVADPGWLVIASDYAQVEMRVLAAMADVKEMKKAILQGVSIHEYTANLLWPNGYEKWQYKIAKNTGFAKVFGGGAATISKTSGATLEEVRPVISSYDEAFPEIPAYGRVLQRKAAYGGGAVVTPIGRRLPLDRERAYAATNYMVQSTARDILAKALCAIDDASMSEYILLPVHDELVAQAPAADAEEVIREIGRLMERDFMGIPITSDPEVYGRSWGAGYMAAEQKRLLDAA</sequence>
<dbReference type="Gene3D" id="1.20.1060.10">
    <property type="entry name" value="Taq DNA Polymerase, Chain T, domain 4"/>
    <property type="match status" value="1"/>
</dbReference>
<dbReference type="InterPro" id="IPR012337">
    <property type="entry name" value="RNaseH-like_sf"/>
</dbReference>
<evidence type="ECO:0000256" key="4">
    <source>
        <dbReference type="ARBA" id="ARBA00022705"/>
    </source>
</evidence>
<dbReference type="InterPro" id="IPR001098">
    <property type="entry name" value="DNA-dir_DNA_pol_A_palm_dom"/>
</dbReference>
<dbReference type="GO" id="GO:0003887">
    <property type="term" value="F:DNA-directed DNA polymerase activity"/>
    <property type="evidence" value="ECO:0007669"/>
    <property type="project" value="UniProtKB-EC"/>
</dbReference>
<dbReference type="EC" id="2.7.7.7" evidence="2"/>
<dbReference type="InterPro" id="IPR002562">
    <property type="entry name" value="3'-5'_exonuclease_dom"/>
</dbReference>
<dbReference type="SUPFAM" id="SSF56672">
    <property type="entry name" value="DNA/RNA polymerases"/>
    <property type="match status" value="1"/>
</dbReference>
<dbReference type="Pfam" id="PF00476">
    <property type="entry name" value="DNA_pol_A"/>
    <property type="match status" value="1"/>
</dbReference>
<dbReference type="Proteomes" id="UP001519332">
    <property type="component" value="Unassembled WGS sequence"/>
</dbReference>
<evidence type="ECO:0000259" key="7">
    <source>
        <dbReference type="SMART" id="SM00482"/>
    </source>
</evidence>
<organism evidence="8 9">
    <name type="scientific">Kibdelosporangium banguiense</name>
    <dbReference type="NCBI Taxonomy" id="1365924"/>
    <lineage>
        <taxon>Bacteria</taxon>
        <taxon>Bacillati</taxon>
        <taxon>Actinomycetota</taxon>
        <taxon>Actinomycetes</taxon>
        <taxon>Pseudonocardiales</taxon>
        <taxon>Pseudonocardiaceae</taxon>
        <taxon>Kibdelosporangium</taxon>
    </lineage>
</organism>
<gene>
    <name evidence="8" type="ORF">JOF56_003700</name>
</gene>
<dbReference type="InterPro" id="IPR036397">
    <property type="entry name" value="RNaseH_sf"/>
</dbReference>
<dbReference type="RefSeq" id="WP_209639518.1">
    <property type="nucleotide sequence ID" value="NZ_JAGINW010000001.1"/>
</dbReference>
<keyword evidence="8" id="KW-0548">Nucleotidyltransferase</keyword>
<feature type="domain" description="3'-5' exonuclease" evidence="6">
    <location>
        <begin position="21"/>
        <end position="215"/>
    </location>
</feature>
<comment type="catalytic activity">
    <reaction evidence="5">
        <text>DNA(n) + a 2'-deoxyribonucleoside 5'-triphosphate = DNA(n+1) + diphosphate</text>
        <dbReference type="Rhea" id="RHEA:22508"/>
        <dbReference type="Rhea" id="RHEA-COMP:17339"/>
        <dbReference type="Rhea" id="RHEA-COMP:17340"/>
        <dbReference type="ChEBI" id="CHEBI:33019"/>
        <dbReference type="ChEBI" id="CHEBI:61560"/>
        <dbReference type="ChEBI" id="CHEBI:173112"/>
        <dbReference type="EC" id="2.7.7.7"/>
    </reaction>
</comment>
<evidence type="ECO:0000256" key="2">
    <source>
        <dbReference type="ARBA" id="ARBA00012417"/>
    </source>
</evidence>